<feature type="compositionally biased region" description="Basic and acidic residues" evidence="4">
    <location>
        <begin position="150"/>
        <end position="160"/>
    </location>
</feature>
<sequence>MRNNPGGLLNQAVKICDEFLYEGLIVYTQGRNEGQQMQFSAHPNKKPHNYPIIILVNGGSASGSEIVAGALQDHNRAVILGTTTFGKGSVQTIIPLDDGAGLRLTTARYYTPRGTSIQATGIVPDVIVKEKRVHRKEEKRELNFIKEKDLEGHFEPEGAAKETTASEEEEEEEKDIPLARAIQLLKSWSILKEYESKKQPVTKQ</sequence>
<evidence type="ECO:0000256" key="3">
    <source>
        <dbReference type="ARBA" id="ARBA00022825"/>
    </source>
</evidence>
<comment type="caution">
    <text evidence="6">The sequence shown here is derived from an EMBL/GenBank/DDBJ whole genome shotgun (WGS) entry which is preliminary data.</text>
</comment>
<dbReference type="Gene3D" id="3.90.226.10">
    <property type="entry name" value="2-enoyl-CoA Hydratase, Chain A, domain 1"/>
    <property type="match status" value="1"/>
</dbReference>
<dbReference type="InterPro" id="IPR005151">
    <property type="entry name" value="Tail-specific_protease"/>
</dbReference>
<evidence type="ECO:0000313" key="6">
    <source>
        <dbReference type="EMBL" id="GAI92846.1"/>
    </source>
</evidence>
<dbReference type="SUPFAM" id="SSF52096">
    <property type="entry name" value="ClpP/crotonase"/>
    <property type="match status" value="1"/>
</dbReference>
<organism evidence="6">
    <name type="scientific">marine sediment metagenome</name>
    <dbReference type="NCBI Taxonomy" id="412755"/>
    <lineage>
        <taxon>unclassified sequences</taxon>
        <taxon>metagenomes</taxon>
        <taxon>ecological metagenomes</taxon>
    </lineage>
</organism>
<feature type="region of interest" description="Disordered" evidence="4">
    <location>
        <begin position="150"/>
        <end position="177"/>
    </location>
</feature>
<dbReference type="GO" id="GO:0030288">
    <property type="term" value="C:outer membrane-bounded periplasmic space"/>
    <property type="evidence" value="ECO:0007669"/>
    <property type="project" value="TreeGrafter"/>
</dbReference>
<dbReference type="PANTHER" id="PTHR32060:SF30">
    <property type="entry name" value="CARBOXY-TERMINAL PROCESSING PROTEASE CTPA"/>
    <property type="match status" value="1"/>
</dbReference>
<dbReference type="GO" id="GO:0006508">
    <property type="term" value="P:proteolysis"/>
    <property type="evidence" value="ECO:0007669"/>
    <property type="project" value="UniProtKB-KW"/>
</dbReference>
<keyword evidence="1" id="KW-0645">Protease</keyword>
<dbReference type="GO" id="GO:0007165">
    <property type="term" value="P:signal transduction"/>
    <property type="evidence" value="ECO:0007669"/>
    <property type="project" value="TreeGrafter"/>
</dbReference>
<dbReference type="Pfam" id="PF03572">
    <property type="entry name" value="Peptidase_S41"/>
    <property type="match status" value="1"/>
</dbReference>
<proteinExistence type="predicted"/>
<gene>
    <name evidence="6" type="ORF">S12H4_32746</name>
</gene>
<evidence type="ECO:0000256" key="4">
    <source>
        <dbReference type="SAM" id="MobiDB-lite"/>
    </source>
</evidence>
<dbReference type="GO" id="GO:0004175">
    <property type="term" value="F:endopeptidase activity"/>
    <property type="evidence" value="ECO:0007669"/>
    <property type="project" value="TreeGrafter"/>
</dbReference>
<evidence type="ECO:0000259" key="5">
    <source>
        <dbReference type="SMART" id="SM00245"/>
    </source>
</evidence>
<dbReference type="EMBL" id="BARW01019223">
    <property type="protein sequence ID" value="GAI92846.1"/>
    <property type="molecule type" value="Genomic_DNA"/>
</dbReference>
<dbReference type="AlphaFoldDB" id="X1TN92"/>
<accession>X1TN92</accession>
<feature type="compositionally biased region" description="Acidic residues" evidence="4">
    <location>
        <begin position="165"/>
        <end position="174"/>
    </location>
</feature>
<dbReference type="InterPro" id="IPR004447">
    <property type="entry name" value="Peptidase_S41A"/>
</dbReference>
<evidence type="ECO:0000256" key="2">
    <source>
        <dbReference type="ARBA" id="ARBA00022801"/>
    </source>
</evidence>
<evidence type="ECO:0000256" key="1">
    <source>
        <dbReference type="ARBA" id="ARBA00022670"/>
    </source>
</evidence>
<protein>
    <recommendedName>
        <fullName evidence="5">Tail specific protease domain-containing protein</fullName>
    </recommendedName>
</protein>
<name>X1TN92_9ZZZZ</name>
<dbReference type="SMART" id="SM00245">
    <property type="entry name" value="TSPc"/>
    <property type="match status" value="1"/>
</dbReference>
<dbReference type="GO" id="GO:0008236">
    <property type="term" value="F:serine-type peptidase activity"/>
    <property type="evidence" value="ECO:0007669"/>
    <property type="project" value="UniProtKB-KW"/>
</dbReference>
<dbReference type="InterPro" id="IPR029045">
    <property type="entry name" value="ClpP/crotonase-like_dom_sf"/>
</dbReference>
<reference evidence="6" key="1">
    <citation type="journal article" date="2014" name="Front. Microbiol.">
        <title>High frequency of phylogenetically diverse reductive dehalogenase-homologous genes in deep subseafloor sedimentary metagenomes.</title>
        <authorList>
            <person name="Kawai M."/>
            <person name="Futagami T."/>
            <person name="Toyoda A."/>
            <person name="Takaki Y."/>
            <person name="Nishi S."/>
            <person name="Hori S."/>
            <person name="Arai W."/>
            <person name="Tsubouchi T."/>
            <person name="Morono Y."/>
            <person name="Uchiyama I."/>
            <person name="Ito T."/>
            <person name="Fujiyama A."/>
            <person name="Inagaki F."/>
            <person name="Takami H."/>
        </authorList>
    </citation>
    <scope>NUCLEOTIDE SEQUENCE</scope>
    <source>
        <strain evidence="6">Expedition CK06-06</strain>
    </source>
</reference>
<dbReference type="CDD" id="cd07560">
    <property type="entry name" value="Peptidase_S41_CPP"/>
    <property type="match status" value="1"/>
</dbReference>
<feature type="domain" description="Tail specific protease" evidence="5">
    <location>
        <begin position="1"/>
        <end position="129"/>
    </location>
</feature>
<keyword evidence="3" id="KW-0720">Serine protease</keyword>
<keyword evidence="2" id="KW-0378">Hydrolase</keyword>
<dbReference type="PANTHER" id="PTHR32060">
    <property type="entry name" value="TAIL-SPECIFIC PROTEASE"/>
    <property type="match status" value="1"/>
</dbReference>